<evidence type="ECO:0000313" key="16">
    <source>
        <dbReference type="EMBL" id="CEP18654.1"/>
    </source>
</evidence>
<evidence type="ECO:0000256" key="15">
    <source>
        <dbReference type="SAM" id="SignalP"/>
    </source>
</evidence>
<comment type="similarity">
    <text evidence="3 14">Belongs to the glycosyl hydrolase 47 family.</text>
</comment>
<dbReference type="Gene3D" id="1.50.10.10">
    <property type="match status" value="1"/>
</dbReference>
<feature type="active site" description="Proton donor" evidence="11">
    <location>
        <position position="125"/>
    </location>
</feature>
<evidence type="ECO:0000313" key="17">
    <source>
        <dbReference type="Proteomes" id="UP000054107"/>
    </source>
</evidence>
<evidence type="ECO:0000256" key="8">
    <source>
        <dbReference type="ARBA" id="ARBA00023295"/>
    </source>
</evidence>
<reference evidence="16 17" key="1">
    <citation type="submission" date="2014-09" db="EMBL/GenBank/DDBJ databases">
        <authorList>
            <person name="Ellenberger Sabrina"/>
        </authorList>
    </citation>
    <scope>NUCLEOTIDE SEQUENCE [LARGE SCALE GENOMIC DNA]</scope>
    <source>
        <strain evidence="16 17">CBS 412.66</strain>
    </source>
</reference>
<dbReference type="InterPro" id="IPR036026">
    <property type="entry name" value="Seven-hairpin_glycosidases"/>
</dbReference>
<evidence type="ECO:0000256" key="6">
    <source>
        <dbReference type="ARBA" id="ARBA00023157"/>
    </source>
</evidence>
<feature type="active site" evidence="11">
    <location>
        <position position="263"/>
    </location>
</feature>
<feature type="binding site" evidence="12">
    <location>
        <position position="517"/>
    </location>
    <ligand>
        <name>Ca(2+)</name>
        <dbReference type="ChEBI" id="CHEBI:29108"/>
    </ligand>
</feature>
<keyword evidence="4 15" id="KW-0732">Signal</keyword>
<evidence type="ECO:0000256" key="1">
    <source>
        <dbReference type="ARBA" id="ARBA00001913"/>
    </source>
</evidence>
<dbReference type="OrthoDB" id="8118055at2759"/>
<dbReference type="STRING" id="35722.A0A0B7NUI2"/>
<feature type="active site" evidence="11">
    <location>
        <position position="431"/>
    </location>
</feature>
<evidence type="ECO:0000256" key="3">
    <source>
        <dbReference type="ARBA" id="ARBA00007658"/>
    </source>
</evidence>
<evidence type="ECO:0000256" key="13">
    <source>
        <dbReference type="PIRSR" id="PIRSR601382-3"/>
    </source>
</evidence>
<evidence type="ECO:0000256" key="10">
    <source>
        <dbReference type="ARBA" id="ARBA00048605"/>
    </source>
</evidence>
<feature type="disulfide bond" evidence="13">
    <location>
        <begin position="328"/>
        <end position="361"/>
    </location>
</feature>
<keyword evidence="12" id="KW-0106">Calcium</keyword>
<comment type="cofactor">
    <cofactor evidence="1 12">
        <name>Ca(2+)</name>
        <dbReference type="ChEBI" id="CHEBI:29108"/>
    </cofactor>
</comment>
<proteinExistence type="inferred from homology"/>
<keyword evidence="12" id="KW-0479">Metal-binding</keyword>
<dbReference type="GO" id="GO:0004571">
    <property type="term" value="F:mannosyl-oligosaccharide 1,2-alpha-mannosidase activity"/>
    <property type="evidence" value="ECO:0007669"/>
    <property type="project" value="UniProtKB-EC"/>
</dbReference>
<comment type="catalytic activity">
    <reaction evidence="9">
        <text>N(4)-(alpha-D-Man-(1-&gt;2)-alpha-D-Man-(1-&gt;2)-alpha-D-Man-(1-&gt;3)-[alpha-D-Man-(1-&gt;3)-[alpha-D-Man-(1-&gt;2)-alpha-D-Man-(1-&gt;6)]-alpha-D-Man-(1-&gt;6)]-beta-D-Man-(1-&gt;4)-beta-D-GlcNAc-(1-&gt;4)-beta-D-GlcNAc)-L-asparaginyl-[protein] (N-glucan mannose isomer 8A1,2,3B1,3) + 3 H2O = N(4)-(alpha-D-Man-(1-&gt;3)-[alpha-D-Man-(1-&gt;3)-[alpha-D-Man-(1-&gt;6)]-alpha-D-Man-(1-&gt;6)]-beta-D-Man-(1-&gt;4)-beta-D-GlcNAc-(1-&gt;4)-beta-D-GlcNAc)-L-asparaginyl-[protein] (N-glucan mannose isomer 5A1,2) + 3 beta-D-mannose</text>
        <dbReference type="Rhea" id="RHEA:56028"/>
        <dbReference type="Rhea" id="RHEA-COMP:14358"/>
        <dbReference type="Rhea" id="RHEA-COMP:14367"/>
        <dbReference type="ChEBI" id="CHEBI:15377"/>
        <dbReference type="ChEBI" id="CHEBI:28563"/>
        <dbReference type="ChEBI" id="CHEBI:59087"/>
        <dbReference type="ChEBI" id="CHEBI:60628"/>
        <dbReference type="EC" id="3.2.1.113"/>
    </reaction>
</comment>
<gene>
    <name evidence="16" type="primary">PARPA_12960.1 scaffold 45652</name>
</gene>
<feature type="signal peptide" evidence="15">
    <location>
        <begin position="1"/>
        <end position="23"/>
    </location>
</feature>
<keyword evidence="5 14" id="KW-0378">Hydrolase</keyword>
<accession>A0A0B7NUI2</accession>
<evidence type="ECO:0000256" key="4">
    <source>
        <dbReference type="ARBA" id="ARBA00022729"/>
    </source>
</evidence>
<dbReference type="InterPro" id="IPR001382">
    <property type="entry name" value="Glyco_hydro_47"/>
</dbReference>
<dbReference type="GO" id="GO:0036503">
    <property type="term" value="P:ERAD pathway"/>
    <property type="evidence" value="ECO:0007669"/>
    <property type="project" value="UniProtKB-ARBA"/>
</dbReference>
<evidence type="ECO:0000256" key="12">
    <source>
        <dbReference type="PIRSR" id="PIRSR601382-2"/>
    </source>
</evidence>
<protein>
    <recommendedName>
        <fullName evidence="14">alpha-1,2-Mannosidase</fullName>
        <ecNumber evidence="14">3.2.1.-</ecNumber>
    </recommendedName>
</protein>
<dbReference type="EC" id="3.2.1.-" evidence="14"/>
<keyword evidence="6 13" id="KW-1015">Disulfide bond</keyword>
<dbReference type="Proteomes" id="UP000054107">
    <property type="component" value="Unassembled WGS sequence"/>
</dbReference>
<evidence type="ECO:0000256" key="5">
    <source>
        <dbReference type="ARBA" id="ARBA00022801"/>
    </source>
</evidence>
<feature type="chain" id="PRO_5002121706" description="alpha-1,2-Mannosidase" evidence="15">
    <location>
        <begin position="24"/>
        <end position="531"/>
    </location>
</feature>
<keyword evidence="7" id="KW-0325">Glycoprotein</keyword>
<dbReference type="GO" id="GO:0005783">
    <property type="term" value="C:endoplasmic reticulum"/>
    <property type="evidence" value="ECO:0007669"/>
    <property type="project" value="TreeGrafter"/>
</dbReference>
<dbReference type="GO" id="GO:0005975">
    <property type="term" value="P:carbohydrate metabolic process"/>
    <property type="evidence" value="ECO:0007669"/>
    <property type="project" value="InterPro"/>
</dbReference>
<dbReference type="InterPro" id="IPR012341">
    <property type="entry name" value="6hp_glycosidase-like_sf"/>
</dbReference>
<comment type="catalytic activity">
    <reaction evidence="10">
        <text>N(4)-(alpha-D-Man-(1-&gt;2)-alpha-D-Man-(1-&gt;2)-alpha-D-Man-(1-&gt;3)-[alpha-D-Man-(1-&gt;2)-alpha-D-Man-(1-&gt;3)-[alpha-D-Man-(1-&gt;2)-alpha-D-Man-(1-&gt;6)]-alpha-D-Man-(1-&gt;6)]-beta-D-Man-(1-&gt;4)-beta-D-GlcNAc-(1-&gt;4)-beta-D-GlcNAc)-L-asparaginyl-[protein] (N-glucan mannose isomer 9A1,2,3B1,2,3) + 4 H2O = N(4)-(alpha-D-Man-(1-&gt;3)-[alpha-D-Man-(1-&gt;3)-[alpha-D-Man-(1-&gt;6)]-alpha-D-Man-(1-&gt;6)]-beta-D-Man-(1-&gt;4)-beta-D-GlcNAc-(1-&gt;4)-beta-D-GlcNAc)-L-asparaginyl-[protein] (N-glucan mannose isomer 5A1,2) + 4 beta-D-mannose</text>
        <dbReference type="Rhea" id="RHEA:56008"/>
        <dbReference type="Rhea" id="RHEA-COMP:14356"/>
        <dbReference type="Rhea" id="RHEA-COMP:14367"/>
        <dbReference type="ChEBI" id="CHEBI:15377"/>
        <dbReference type="ChEBI" id="CHEBI:28563"/>
        <dbReference type="ChEBI" id="CHEBI:59087"/>
        <dbReference type="ChEBI" id="CHEBI:139493"/>
        <dbReference type="EC" id="3.2.1.113"/>
    </reaction>
</comment>
<sequence>MLFYRISLCAAIIATTSMAFAEATTIKRSDTEILNSCSANNERAKKIKGSFEFAYNGYKKYAFGHDELLPVSNTSSDSRNGWGASIIDSLDTMLIMGLEKDYQQALQFVKSVDFAKSRDSSKGFETNIRYLGGLLAANDLRPNRILVEKAIEVTEATLLPLFVQTATPSGRKVKVPYTYMDLNRNKPEISNTINLAEFGTYSMEFTRLSQVTGNPKYKAIADDLTVAAIEQPTHMPGLFPTSWTVKPFTPVNTSTITIGGGGDSFYEYLIKNYVLQNKENNDLLRVWQESVESIQNYMLSPAAQDSSVQFVAMISGSKVYYSSQELICFWPGNILLGITQIQDQTTQQRFKNFADTFFNSCIETWRKTKTGVAPESWSWTPQDNQLETKLSKLFKDSLNVKKADTTSKKKGKRSSPRTFKIENAIYDLRPETIESVFYYYRLTGDKKYQDIAWELYLAIERFAKANSGFSRIDNVDQNPTKLQDFQESFFFAETLKYLYLIFADKECISLNNFVFNTEAHPFRLPKPIHYQ</sequence>
<organism evidence="16 17">
    <name type="scientific">Parasitella parasitica</name>
    <dbReference type="NCBI Taxonomy" id="35722"/>
    <lineage>
        <taxon>Eukaryota</taxon>
        <taxon>Fungi</taxon>
        <taxon>Fungi incertae sedis</taxon>
        <taxon>Mucoromycota</taxon>
        <taxon>Mucoromycotina</taxon>
        <taxon>Mucoromycetes</taxon>
        <taxon>Mucorales</taxon>
        <taxon>Mucorineae</taxon>
        <taxon>Mucoraceae</taxon>
        <taxon>Parasitella</taxon>
    </lineage>
</organism>
<name>A0A0B7NUI2_9FUNG</name>
<evidence type="ECO:0000256" key="11">
    <source>
        <dbReference type="PIRSR" id="PIRSR601382-1"/>
    </source>
</evidence>
<dbReference type="PRINTS" id="PR00747">
    <property type="entry name" value="GLYHDRLASE47"/>
</dbReference>
<dbReference type="GO" id="GO:0016020">
    <property type="term" value="C:membrane"/>
    <property type="evidence" value="ECO:0007669"/>
    <property type="project" value="InterPro"/>
</dbReference>
<dbReference type="PANTHER" id="PTHR11742">
    <property type="entry name" value="MANNOSYL-OLIGOSACCHARIDE ALPHA-1,2-MANNOSIDASE-RELATED"/>
    <property type="match status" value="1"/>
</dbReference>
<dbReference type="InterPro" id="IPR050749">
    <property type="entry name" value="Glycosyl_Hydrolase_47"/>
</dbReference>
<evidence type="ECO:0000256" key="14">
    <source>
        <dbReference type="RuleBase" id="RU361193"/>
    </source>
</evidence>
<feature type="active site" description="Proton donor" evidence="11">
    <location>
        <position position="375"/>
    </location>
</feature>
<evidence type="ECO:0000256" key="2">
    <source>
        <dbReference type="ARBA" id="ARBA00004922"/>
    </source>
</evidence>
<keyword evidence="8 14" id="KW-0326">Glycosidase</keyword>
<dbReference type="EMBL" id="LN733872">
    <property type="protein sequence ID" value="CEP18654.1"/>
    <property type="molecule type" value="Genomic_DNA"/>
</dbReference>
<dbReference type="SUPFAM" id="SSF48225">
    <property type="entry name" value="Seven-hairpin glycosidases"/>
    <property type="match status" value="1"/>
</dbReference>
<comment type="pathway">
    <text evidence="2">Protein modification; protein glycosylation.</text>
</comment>
<dbReference type="AlphaFoldDB" id="A0A0B7NUI2"/>
<dbReference type="Pfam" id="PF01532">
    <property type="entry name" value="Glyco_hydro_47"/>
    <property type="match status" value="1"/>
</dbReference>
<keyword evidence="17" id="KW-1185">Reference proteome</keyword>
<dbReference type="PANTHER" id="PTHR11742:SF101">
    <property type="entry name" value="MANNOSYL-OLIGOSACCHARIDE ALPHA-1,2-MANNOSIDASE 1B"/>
    <property type="match status" value="1"/>
</dbReference>
<dbReference type="GO" id="GO:0005509">
    <property type="term" value="F:calcium ion binding"/>
    <property type="evidence" value="ECO:0007669"/>
    <property type="project" value="InterPro"/>
</dbReference>
<evidence type="ECO:0000256" key="7">
    <source>
        <dbReference type="ARBA" id="ARBA00023180"/>
    </source>
</evidence>
<evidence type="ECO:0000256" key="9">
    <source>
        <dbReference type="ARBA" id="ARBA00047669"/>
    </source>
</evidence>